<sequence>MSEDPKIPSSIGPYTFKQTLGHGAFSVVKLAIHNVTKQQFACKIIKKTALSKDNKAEERFELETRILQQMRHPNIAQLFDIMADGTFFYVVLEICPNGELFKFIIQNKFLPENEAKMYMKPIVEALKYIHDLKVVHRDLKPENILLDDKNRPKITDFGFSRYVLHDQLLKTTCGSPCYASPACIAGKEYDGFKNDIWGLGVIFFATVTGQLPWTKKIESELFEQISRAEYTIPSYISDDLRELISSMMNIDESKRPTCDQILASPWFANADETLPPPLQPQVVSLKALDIFFNRELSKLNVEFRVRKCTSKTYTEAELNSILNRQEAKNMPPINESNRKGRLPPRAIDMLVHKGHRYSTSPNASPTTPPLAPKQKIIKPKTMYHSQAPKLRTILRH</sequence>
<dbReference type="EMBL" id="DS113374">
    <property type="protein sequence ID" value="EAY08614.1"/>
    <property type="molecule type" value="Genomic_DNA"/>
</dbReference>
<dbReference type="GO" id="GO:0005524">
    <property type="term" value="F:ATP binding"/>
    <property type="evidence" value="ECO:0007669"/>
    <property type="project" value="UniProtKB-UniRule"/>
</dbReference>
<keyword evidence="4 9" id="KW-0418">Kinase</keyword>
<dbReference type="InterPro" id="IPR011009">
    <property type="entry name" value="Kinase-like_dom_sf"/>
</dbReference>
<name>A2EFB7_TRIV3</name>
<evidence type="ECO:0000256" key="3">
    <source>
        <dbReference type="ARBA" id="ARBA00022741"/>
    </source>
</evidence>
<dbReference type="Pfam" id="PF00069">
    <property type="entry name" value="Pkinase"/>
    <property type="match status" value="1"/>
</dbReference>
<keyword evidence="5 6" id="KW-0067">ATP-binding</keyword>
<evidence type="ECO:0000256" key="4">
    <source>
        <dbReference type="ARBA" id="ARBA00022777"/>
    </source>
</evidence>
<feature type="domain" description="Protein kinase" evidence="8">
    <location>
        <begin position="14"/>
        <end position="267"/>
    </location>
</feature>
<organism evidence="9 10">
    <name type="scientific">Trichomonas vaginalis (strain ATCC PRA-98 / G3)</name>
    <dbReference type="NCBI Taxonomy" id="412133"/>
    <lineage>
        <taxon>Eukaryota</taxon>
        <taxon>Metamonada</taxon>
        <taxon>Parabasalia</taxon>
        <taxon>Trichomonadida</taxon>
        <taxon>Trichomonadidae</taxon>
        <taxon>Trichomonas</taxon>
    </lineage>
</organism>
<proteinExistence type="inferred from homology"/>
<reference evidence="9" key="2">
    <citation type="journal article" date="2007" name="Science">
        <title>Draft genome sequence of the sexually transmitted pathogen Trichomonas vaginalis.</title>
        <authorList>
            <person name="Carlton J.M."/>
            <person name="Hirt R.P."/>
            <person name="Silva J.C."/>
            <person name="Delcher A.L."/>
            <person name="Schatz M."/>
            <person name="Zhao Q."/>
            <person name="Wortman J.R."/>
            <person name="Bidwell S.L."/>
            <person name="Alsmark U.C.M."/>
            <person name="Besteiro S."/>
            <person name="Sicheritz-Ponten T."/>
            <person name="Noel C.J."/>
            <person name="Dacks J.B."/>
            <person name="Foster P.G."/>
            <person name="Simillion C."/>
            <person name="Van de Peer Y."/>
            <person name="Miranda-Saavedra D."/>
            <person name="Barton G.J."/>
            <person name="Westrop G.D."/>
            <person name="Mueller S."/>
            <person name="Dessi D."/>
            <person name="Fiori P.L."/>
            <person name="Ren Q."/>
            <person name="Paulsen I."/>
            <person name="Zhang H."/>
            <person name="Bastida-Corcuera F.D."/>
            <person name="Simoes-Barbosa A."/>
            <person name="Brown M.T."/>
            <person name="Hayes R.D."/>
            <person name="Mukherjee M."/>
            <person name="Okumura C.Y."/>
            <person name="Schneider R."/>
            <person name="Smith A.J."/>
            <person name="Vanacova S."/>
            <person name="Villalvazo M."/>
            <person name="Haas B.J."/>
            <person name="Pertea M."/>
            <person name="Feldblyum T.V."/>
            <person name="Utterback T.R."/>
            <person name="Shu C.L."/>
            <person name="Osoegawa K."/>
            <person name="de Jong P.J."/>
            <person name="Hrdy I."/>
            <person name="Horvathova L."/>
            <person name="Zubacova Z."/>
            <person name="Dolezal P."/>
            <person name="Malik S.B."/>
            <person name="Logsdon J.M. Jr."/>
            <person name="Henze K."/>
            <person name="Gupta A."/>
            <person name="Wang C.C."/>
            <person name="Dunne R.L."/>
            <person name="Upcroft J.A."/>
            <person name="Upcroft P."/>
            <person name="White O."/>
            <person name="Salzberg S.L."/>
            <person name="Tang P."/>
            <person name="Chiu C.-H."/>
            <person name="Lee Y.-S."/>
            <person name="Embley T.M."/>
            <person name="Coombs G.H."/>
            <person name="Mottram J.C."/>
            <person name="Tachezy J."/>
            <person name="Fraser-Liggett C.M."/>
            <person name="Johnson P.J."/>
        </authorList>
    </citation>
    <scope>NUCLEOTIDE SEQUENCE [LARGE SCALE GENOMIC DNA]</scope>
    <source>
        <strain evidence="9">G3</strain>
    </source>
</reference>
<dbReference type="Proteomes" id="UP000001542">
    <property type="component" value="Unassembled WGS sequence"/>
</dbReference>
<dbReference type="FunFam" id="1.10.510.10:FF:000271">
    <property type="entry name" value="Non-specific serine/threonine protein kinase"/>
    <property type="match status" value="1"/>
</dbReference>
<dbReference type="PANTHER" id="PTHR24346:SF82">
    <property type="entry name" value="KP78A-RELATED"/>
    <property type="match status" value="1"/>
</dbReference>
<dbReference type="Gene3D" id="1.10.510.10">
    <property type="entry name" value="Transferase(Phosphotransferase) domain 1"/>
    <property type="match status" value="1"/>
</dbReference>
<dbReference type="CDD" id="cd14003">
    <property type="entry name" value="STKc_AMPK-like"/>
    <property type="match status" value="1"/>
</dbReference>
<evidence type="ECO:0000313" key="10">
    <source>
        <dbReference type="Proteomes" id="UP000001542"/>
    </source>
</evidence>
<dbReference type="GO" id="GO:0004674">
    <property type="term" value="F:protein serine/threonine kinase activity"/>
    <property type="evidence" value="ECO:0000318"/>
    <property type="project" value="GO_Central"/>
</dbReference>
<dbReference type="OMA" id="EYCKQGQ"/>
<protein>
    <submittedName>
        <fullName evidence="9">CAMK family protein kinase</fullName>
    </submittedName>
</protein>
<evidence type="ECO:0000313" key="9">
    <source>
        <dbReference type="EMBL" id="EAY08614.1"/>
    </source>
</evidence>
<keyword evidence="3 6" id="KW-0547">Nucleotide-binding</keyword>
<dbReference type="RefSeq" id="XP_001320837.1">
    <property type="nucleotide sequence ID" value="XM_001320802.1"/>
</dbReference>
<feature type="binding site" evidence="6">
    <location>
        <position position="47"/>
    </location>
    <ligand>
        <name>ATP</name>
        <dbReference type="ChEBI" id="CHEBI:30616"/>
    </ligand>
</feature>
<dbReference type="STRING" id="5722.A2EFB7"/>
<dbReference type="SUPFAM" id="SSF56112">
    <property type="entry name" value="Protein kinase-like (PK-like)"/>
    <property type="match status" value="1"/>
</dbReference>
<dbReference type="InterPro" id="IPR000719">
    <property type="entry name" value="Prot_kinase_dom"/>
</dbReference>
<dbReference type="FunCoup" id="A2EFB7">
    <property type="interactions" value="669"/>
</dbReference>
<dbReference type="PANTHER" id="PTHR24346">
    <property type="entry name" value="MAP/MICROTUBULE AFFINITY-REGULATING KINASE"/>
    <property type="match status" value="1"/>
</dbReference>
<dbReference type="OrthoDB" id="40902at2759"/>
<dbReference type="VEuPathDB" id="TrichDB:TVAG_239740"/>
<dbReference type="AlphaFoldDB" id="A2EFB7"/>
<dbReference type="PROSITE" id="PS50011">
    <property type="entry name" value="PROTEIN_KINASE_DOM"/>
    <property type="match status" value="1"/>
</dbReference>
<dbReference type="SMART" id="SM00220">
    <property type="entry name" value="S_TKc"/>
    <property type="match status" value="1"/>
</dbReference>
<evidence type="ECO:0000259" key="8">
    <source>
        <dbReference type="PROSITE" id="PS50011"/>
    </source>
</evidence>
<keyword evidence="10" id="KW-1185">Reference proteome</keyword>
<dbReference type="KEGG" id="tva:4766517"/>
<keyword evidence="1 7" id="KW-0723">Serine/threonine-protein kinase</keyword>
<dbReference type="InterPro" id="IPR008271">
    <property type="entry name" value="Ser/Thr_kinase_AS"/>
</dbReference>
<dbReference type="SMR" id="A2EFB7"/>
<gene>
    <name evidence="9" type="ORF">TVAG_239740</name>
</gene>
<keyword evidence="2" id="KW-0808">Transferase</keyword>
<dbReference type="eggNOG" id="KOG0588">
    <property type="taxonomic scope" value="Eukaryota"/>
</dbReference>
<comment type="similarity">
    <text evidence="7">Belongs to the protein kinase superfamily.</text>
</comment>
<evidence type="ECO:0000256" key="5">
    <source>
        <dbReference type="ARBA" id="ARBA00022840"/>
    </source>
</evidence>
<dbReference type="InterPro" id="IPR017441">
    <property type="entry name" value="Protein_kinase_ATP_BS"/>
</dbReference>
<dbReference type="VEuPathDB" id="TrichDB:TVAGG3_0430690"/>
<evidence type="ECO:0000256" key="6">
    <source>
        <dbReference type="PROSITE-ProRule" id="PRU10141"/>
    </source>
</evidence>
<accession>A2EFB7</accession>
<evidence type="ECO:0000256" key="1">
    <source>
        <dbReference type="ARBA" id="ARBA00022527"/>
    </source>
</evidence>
<dbReference type="PROSITE" id="PS00107">
    <property type="entry name" value="PROTEIN_KINASE_ATP"/>
    <property type="match status" value="1"/>
</dbReference>
<dbReference type="InParanoid" id="A2EFB7"/>
<evidence type="ECO:0000256" key="2">
    <source>
        <dbReference type="ARBA" id="ARBA00022679"/>
    </source>
</evidence>
<dbReference type="PROSITE" id="PS00108">
    <property type="entry name" value="PROTEIN_KINASE_ST"/>
    <property type="match status" value="1"/>
</dbReference>
<evidence type="ECO:0000256" key="7">
    <source>
        <dbReference type="RuleBase" id="RU000304"/>
    </source>
</evidence>
<reference evidence="9" key="1">
    <citation type="submission" date="2006-10" db="EMBL/GenBank/DDBJ databases">
        <authorList>
            <person name="Amadeo P."/>
            <person name="Zhao Q."/>
            <person name="Wortman J."/>
            <person name="Fraser-Liggett C."/>
            <person name="Carlton J."/>
        </authorList>
    </citation>
    <scope>NUCLEOTIDE SEQUENCE</scope>
    <source>
        <strain evidence="9">G3</strain>
    </source>
</reference>
<dbReference type="FunFam" id="3.30.200.20:FF:000042">
    <property type="entry name" value="Aurora kinase A"/>
    <property type="match status" value="1"/>
</dbReference>